<name>T2MAD9_HYDVU</name>
<dbReference type="InterPro" id="IPR029000">
    <property type="entry name" value="Cyclophilin-like_dom_sf"/>
</dbReference>
<dbReference type="EMBL" id="HAAD01002690">
    <property type="protein sequence ID" value="CDG68922.1"/>
    <property type="molecule type" value="mRNA"/>
</dbReference>
<dbReference type="GO" id="GO:0005737">
    <property type="term" value="C:cytoplasm"/>
    <property type="evidence" value="ECO:0007669"/>
    <property type="project" value="TreeGrafter"/>
</dbReference>
<dbReference type="Pfam" id="PF00160">
    <property type="entry name" value="Pro_isomerase"/>
    <property type="match status" value="1"/>
</dbReference>
<dbReference type="PANTHER" id="PTHR11071">
    <property type="entry name" value="PEPTIDYL-PROLYL CIS-TRANS ISOMERASE"/>
    <property type="match status" value="1"/>
</dbReference>
<proteinExistence type="evidence at transcript level"/>
<dbReference type="OrthoDB" id="408413at2759"/>
<keyword evidence="2" id="KW-0413">Isomerase</keyword>
<organism evidence="2">
    <name type="scientific">Hydra vulgaris</name>
    <name type="common">Hydra</name>
    <name type="synonym">Hydra attenuata</name>
    <dbReference type="NCBI Taxonomy" id="6087"/>
    <lineage>
        <taxon>Eukaryota</taxon>
        <taxon>Metazoa</taxon>
        <taxon>Cnidaria</taxon>
        <taxon>Hydrozoa</taxon>
        <taxon>Hydroidolina</taxon>
        <taxon>Anthoathecata</taxon>
        <taxon>Aplanulata</taxon>
        <taxon>Hydridae</taxon>
        <taxon>Hydra</taxon>
    </lineage>
</organism>
<dbReference type="PANTHER" id="PTHR11071:SF561">
    <property type="entry name" value="PEPTIDYL-PROLYL CIS-TRANS ISOMERASE D-RELATED"/>
    <property type="match status" value="1"/>
</dbReference>
<evidence type="ECO:0000259" key="1">
    <source>
        <dbReference type="PROSITE" id="PS50072"/>
    </source>
</evidence>
<dbReference type="Gene3D" id="2.40.100.10">
    <property type="entry name" value="Cyclophilin-like"/>
    <property type="match status" value="1"/>
</dbReference>
<dbReference type="PRINTS" id="PR00153">
    <property type="entry name" value="CSAPPISMRASE"/>
</dbReference>
<accession>T2MAD9</accession>
<dbReference type="FunFam" id="2.40.100.10:FF:000048">
    <property type="entry name" value="Peptidyl-prolyl cis-trans isomerase"/>
    <property type="match status" value="1"/>
</dbReference>
<dbReference type="InterPro" id="IPR002130">
    <property type="entry name" value="Cyclophilin-type_PPIase_dom"/>
</dbReference>
<sequence length="324" mass="36763">MIGRRLMGRQLGESDCSPDLLKIGITDAAFQQAGKQDLDKHMLNSFESIDHSSGEHLCKTITGMLSGPQAVEESKQEITLDTEAGNQAELTVTPGYCLIFVNKEIIGNTESFVEWAYKEHAFLDFRPLSLHCAVAKEEYKLLLRNKKTDFVYFDIKIDEKKYGRLTFELFSDLLPKTCQNFKQLCFGVLEEKETHDPPLKLSYKGSLIHRVVKKGWIQGGDIIEGKGNNGWSIYGELFEDENYSVLHTKRGILGMANKGHHTNASQFYITLAPAKWMDYQYVAFGQVIEGLDLLNVIEDIPTYNERPIPQCIIENCGLYDFQSL</sequence>
<reference evidence="2" key="1">
    <citation type="journal article" date="2013" name="Genome Biol. Evol.">
        <title>Punctuated emergences of genetic and phenotypic innovations in eumetazoan, bilaterian, euteleostome, and hominidae ancestors.</title>
        <authorList>
            <person name="Wenger Y."/>
            <person name="Galliot B."/>
        </authorList>
    </citation>
    <scope>NUCLEOTIDE SEQUENCE</scope>
    <source>
        <tissue evidence="2">Whole animals</tissue>
    </source>
</reference>
<gene>
    <name evidence="2" type="primary">PPIL6</name>
</gene>
<dbReference type="PROSITE" id="PS50072">
    <property type="entry name" value="CSA_PPIASE_2"/>
    <property type="match status" value="1"/>
</dbReference>
<dbReference type="AlphaFoldDB" id="T2MAD9"/>
<protein>
    <submittedName>
        <fullName evidence="2">Peptidyl-prolyl cis-trans isomerase-like 6</fullName>
    </submittedName>
</protein>
<feature type="non-terminal residue" evidence="2">
    <location>
        <position position="1"/>
    </location>
</feature>
<evidence type="ECO:0000313" key="2">
    <source>
        <dbReference type="EMBL" id="CDG68922.1"/>
    </source>
</evidence>
<feature type="domain" description="PPIase cyclophilin-type" evidence="1">
    <location>
        <begin position="152"/>
        <end position="318"/>
    </location>
</feature>
<dbReference type="SUPFAM" id="SSF50891">
    <property type="entry name" value="Cyclophilin-like"/>
    <property type="match status" value="1"/>
</dbReference>
<dbReference type="GO" id="GO:0003755">
    <property type="term" value="F:peptidyl-prolyl cis-trans isomerase activity"/>
    <property type="evidence" value="ECO:0007669"/>
    <property type="project" value="InterPro"/>
</dbReference>